<dbReference type="AlphaFoldDB" id="A0AAX6G2H8"/>
<dbReference type="Proteomes" id="UP001140949">
    <property type="component" value="Unassembled WGS sequence"/>
</dbReference>
<organism evidence="2 3">
    <name type="scientific">Iris pallida</name>
    <name type="common">Sweet iris</name>
    <dbReference type="NCBI Taxonomy" id="29817"/>
    <lineage>
        <taxon>Eukaryota</taxon>
        <taxon>Viridiplantae</taxon>
        <taxon>Streptophyta</taxon>
        <taxon>Embryophyta</taxon>
        <taxon>Tracheophyta</taxon>
        <taxon>Spermatophyta</taxon>
        <taxon>Magnoliopsida</taxon>
        <taxon>Liliopsida</taxon>
        <taxon>Asparagales</taxon>
        <taxon>Iridaceae</taxon>
        <taxon>Iridoideae</taxon>
        <taxon>Irideae</taxon>
        <taxon>Iris</taxon>
    </lineage>
</organism>
<accession>A0AAX6G2H8</accession>
<comment type="caution">
    <text evidence="2">The sequence shown here is derived from an EMBL/GenBank/DDBJ whole genome shotgun (WGS) entry which is preliminary data.</text>
</comment>
<feature type="region of interest" description="Disordered" evidence="1">
    <location>
        <begin position="1"/>
        <end position="58"/>
    </location>
</feature>
<dbReference type="EMBL" id="JANAVB010024400">
    <property type="protein sequence ID" value="KAJ6822371.1"/>
    <property type="molecule type" value="Genomic_DNA"/>
</dbReference>
<protein>
    <submittedName>
        <fullName evidence="2">Spindle and kinetochore-associated protein 1-like protein isoform X4</fullName>
    </submittedName>
</protein>
<reference evidence="2" key="1">
    <citation type="journal article" date="2023" name="GigaByte">
        <title>Genome assembly of the bearded iris, Iris pallida Lam.</title>
        <authorList>
            <person name="Bruccoleri R.E."/>
            <person name="Oakeley E.J."/>
            <person name="Faust A.M.E."/>
            <person name="Altorfer M."/>
            <person name="Dessus-Babus S."/>
            <person name="Burckhardt D."/>
            <person name="Oertli M."/>
            <person name="Naumann U."/>
            <person name="Petersen F."/>
            <person name="Wong J."/>
        </authorList>
    </citation>
    <scope>NUCLEOTIDE SEQUENCE</scope>
    <source>
        <strain evidence="2">GSM-AAB239-AS_SAM_17_03QT</strain>
    </source>
</reference>
<sequence>MRPSSPWSPRSRPSRSGCRKRGPRSPRPGRSLSYPCASSGNCSTCSPTSRPPPSSRLQPFTGIRTLLLRRWIHKITTRLSHSRRSRLFCPRKKGSKFCSSLVCDWR</sequence>
<proteinExistence type="predicted"/>
<evidence type="ECO:0000256" key="1">
    <source>
        <dbReference type="SAM" id="MobiDB-lite"/>
    </source>
</evidence>
<name>A0AAX6G2H8_IRIPA</name>
<evidence type="ECO:0000313" key="3">
    <source>
        <dbReference type="Proteomes" id="UP001140949"/>
    </source>
</evidence>
<reference evidence="2" key="2">
    <citation type="submission" date="2023-04" db="EMBL/GenBank/DDBJ databases">
        <authorList>
            <person name="Bruccoleri R.E."/>
            <person name="Oakeley E.J."/>
            <person name="Faust A.-M."/>
            <person name="Dessus-Babus S."/>
            <person name="Altorfer M."/>
            <person name="Burckhardt D."/>
            <person name="Oertli M."/>
            <person name="Naumann U."/>
            <person name="Petersen F."/>
            <person name="Wong J."/>
        </authorList>
    </citation>
    <scope>NUCLEOTIDE SEQUENCE</scope>
    <source>
        <strain evidence="2">GSM-AAB239-AS_SAM_17_03QT</strain>
        <tissue evidence="2">Leaf</tissue>
    </source>
</reference>
<feature type="compositionally biased region" description="Low complexity" evidence="1">
    <location>
        <begin position="1"/>
        <end position="16"/>
    </location>
</feature>
<evidence type="ECO:0000313" key="2">
    <source>
        <dbReference type="EMBL" id="KAJ6822371.1"/>
    </source>
</evidence>
<keyword evidence="3" id="KW-1185">Reference proteome</keyword>
<gene>
    <name evidence="2" type="ORF">M6B38_389050</name>
</gene>